<evidence type="ECO:0000313" key="4">
    <source>
        <dbReference type="EMBL" id="TFK49406.1"/>
    </source>
</evidence>
<dbReference type="AlphaFoldDB" id="A0A5C3MYZ0"/>
<organism evidence="4 5">
    <name type="scientific">Heliocybe sulcata</name>
    <dbReference type="NCBI Taxonomy" id="5364"/>
    <lineage>
        <taxon>Eukaryota</taxon>
        <taxon>Fungi</taxon>
        <taxon>Dikarya</taxon>
        <taxon>Basidiomycota</taxon>
        <taxon>Agaricomycotina</taxon>
        <taxon>Agaricomycetes</taxon>
        <taxon>Gloeophyllales</taxon>
        <taxon>Gloeophyllaceae</taxon>
        <taxon>Heliocybe</taxon>
    </lineage>
</organism>
<gene>
    <name evidence="4" type="ORF">OE88DRAFT_1727176</name>
</gene>
<evidence type="ECO:0000259" key="3">
    <source>
        <dbReference type="Pfam" id="PF20151"/>
    </source>
</evidence>
<protein>
    <recommendedName>
        <fullName evidence="3">DUF6533 domain-containing protein</fullName>
    </recommendedName>
</protein>
<accession>A0A5C3MYZ0</accession>
<feature type="compositionally biased region" description="Acidic residues" evidence="1">
    <location>
        <begin position="321"/>
        <end position="330"/>
    </location>
</feature>
<feature type="transmembrane region" description="Helical" evidence="2">
    <location>
        <begin position="99"/>
        <end position="120"/>
    </location>
</feature>
<keyword evidence="5" id="KW-1185">Reference proteome</keyword>
<keyword evidence="2" id="KW-0472">Membrane</keyword>
<proteinExistence type="predicted"/>
<keyword evidence="2" id="KW-0812">Transmembrane</keyword>
<sequence>MSSDSAAVLQAIHEARKAEVNKYANLSRLALMTYDIVLNLGREKQLVWDTKFRTYSMLYYMSRYPLVPFTIFEALYTPTVPQTVRISGICCKAIYQSTWAIALILTRVAIIASFVLRVYAVTMAKGYFLVFLLTLAGIAVLVFDILQVADTSFVFDVLATAIISCRLYRVIRQAGGLQRLSSQSMAGLVMRSGAMYFNVMTGIQVGSIILYSEPQGVYSQALNNYTLLLSSILTSRFLLDLHSAALHPRVPESISTDRFSTQMNSIKEKKSWRRWGLTVVQDFEDRDVSTSGGTSFGFARSSESTRREWSLDDLSRRTTGEEEALREEVK</sequence>
<dbReference type="EMBL" id="ML213516">
    <property type="protein sequence ID" value="TFK49406.1"/>
    <property type="molecule type" value="Genomic_DNA"/>
</dbReference>
<evidence type="ECO:0000256" key="1">
    <source>
        <dbReference type="SAM" id="MobiDB-lite"/>
    </source>
</evidence>
<reference evidence="4 5" key="1">
    <citation type="journal article" date="2019" name="Nat. Ecol. Evol.">
        <title>Megaphylogeny resolves global patterns of mushroom evolution.</title>
        <authorList>
            <person name="Varga T."/>
            <person name="Krizsan K."/>
            <person name="Foldi C."/>
            <person name="Dima B."/>
            <person name="Sanchez-Garcia M."/>
            <person name="Sanchez-Ramirez S."/>
            <person name="Szollosi G.J."/>
            <person name="Szarkandi J.G."/>
            <person name="Papp V."/>
            <person name="Albert L."/>
            <person name="Andreopoulos W."/>
            <person name="Angelini C."/>
            <person name="Antonin V."/>
            <person name="Barry K.W."/>
            <person name="Bougher N.L."/>
            <person name="Buchanan P."/>
            <person name="Buyck B."/>
            <person name="Bense V."/>
            <person name="Catcheside P."/>
            <person name="Chovatia M."/>
            <person name="Cooper J."/>
            <person name="Damon W."/>
            <person name="Desjardin D."/>
            <person name="Finy P."/>
            <person name="Geml J."/>
            <person name="Haridas S."/>
            <person name="Hughes K."/>
            <person name="Justo A."/>
            <person name="Karasinski D."/>
            <person name="Kautmanova I."/>
            <person name="Kiss B."/>
            <person name="Kocsube S."/>
            <person name="Kotiranta H."/>
            <person name="LaButti K.M."/>
            <person name="Lechner B.E."/>
            <person name="Liimatainen K."/>
            <person name="Lipzen A."/>
            <person name="Lukacs Z."/>
            <person name="Mihaltcheva S."/>
            <person name="Morgado L.N."/>
            <person name="Niskanen T."/>
            <person name="Noordeloos M.E."/>
            <person name="Ohm R.A."/>
            <person name="Ortiz-Santana B."/>
            <person name="Ovrebo C."/>
            <person name="Racz N."/>
            <person name="Riley R."/>
            <person name="Savchenko A."/>
            <person name="Shiryaev A."/>
            <person name="Soop K."/>
            <person name="Spirin V."/>
            <person name="Szebenyi C."/>
            <person name="Tomsovsky M."/>
            <person name="Tulloss R.E."/>
            <person name="Uehling J."/>
            <person name="Grigoriev I.V."/>
            <person name="Vagvolgyi C."/>
            <person name="Papp T."/>
            <person name="Martin F.M."/>
            <person name="Miettinen O."/>
            <person name="Hibbett D.S."/>
            <person name="Nagy L.G."/>
        </authorList>
    </citation>
    <scope>NUCLEOTIDE SEQUENCE [LARGE SCALE GENOMIC DNA]</scope>
    <source>
        <strain evidence="4 5">OMC1185</strain>
    </source>
</reference>
<dbReference type="InterPro" id="IPR045340">
    <property type="entry name" value="DUF6533"/>
</dbReference>
<feature type="region of interest" description="Disordered" evidence="1">
    <location>
        <begin position="287"/>
        <end position="330"/>
    </location>
</feature>
<evidence type="ECO:0000313" key="5">
    <source>
        <dbReference type="Proteomes" id="UP000305948"/>
    </source>
</evidence>
<dbReference type="OrthoDB" id="3258863at2759"/>
<keyword evidence="2" id="KW-1133">Transmembrane helix</keyword>
<evidence type="ECO:0000256" key="2">
    <source>
        <dbReference type="SAM" id="Phobius"/>
    </source>
</evidence>
<feature type="transmembrane region" description="Helical" evidence="2">
    <location>
        <begin position="127"/>
        <end position="146"/>
    </location>
</feature>
<feature type="compositionally biased region" description="Basic and acidic residues" evidence="1">
    <location>
        <begin position="303"/>
        <end position="320"/>
    </location>
</feature>
<feature type="domain" description="DUF6533" evidence="3">
    <location>
        <begin position="23"/>
        <end position="64"/>
    </location>
</feature>
<name>A0A5C3MYZ0_9AGAM</name>
<dbReference type="Pfam" id="PF20151">
    <property type="entry name" value="DUF6533"/>
    <property type="match status" value="1"/>
</dbReference>
<dbReference type="Proteomes" id="UP000305948">
    <property type="component" value="Unassembled WGS sequence"/>
</dbReference>